<dbReference type="EMBL" id="JUIV01000003">
    <property type="protein sequence ID" value="RYJ39621.1"/>
    <property type="molecule type" value="Genomic_DNA"/>
</dbReference>
<gene>
    <name evidence="1" type="ORF">NU08_1290</name>
</gene>
<organism evidence="1 2">
    <name type="scientific">Flavobacterium anhuiense</name>
    <dbReference type="NCBI Taxonomy" id="459526"/>
    <lineage>
        <taxon>Bacteria</taxon>
        <taxon>Pseudomonadati</taxon>
        <taxon>Bacteroidota</taxon>
        <taxon>Flavobacteriia</taxon>
        <taxon>Flavobacteriales</taxon>
        <taxon>Flavobacteriaceae</taxon>
        <taxon>Flavobacterium</taxon>
    </lineage>
</organism>
<accession>A0A444W147</accession>
<comment type="caution">
    <text evidence="1">The sequence shown here is derived from an EMBL/GenBank/DDBJ whole genome shotgun (WGS) entry which is preliminary data.</text>
</comment>
<reference evidence="1 2" key="1">
    <citation type="submission" date="2014-12" db="EMBL/GenBank/DDBJ databases">
        <title>Genome sequence of Flavobacterium anhuiense RCM74.</title>
        <authorList>
            <person name="Kim J.F."/>
            <person name="Song J.Y."/>
            <person name="Kwak M.-J."/>
            <person name="Lee S.-W."/>
        </authorList>
    </citation>
    <scope>NUCLEOTIDE SEQUENCE [LARGE SCALE GENOMIC DNA]</scope>
    <source>
        <strain evidence="1 2">RCM74</strain>
    </source>
</reference>
<dbReference type="OrthoDB" id="1446962at2"/>
<evidence type="ECO:0000313" key="1">
    <source>
        <dbReference type="EMBL" id="RYJ39621.1"/>
    </source>
</evidence>
<dbReference type="RefSeq" id="WP_129746323.1">
    <property type="nucleotide sequence ID" value="NZ_JUIV01000003.1"/>
</dbReference>
<evidence type="ECO:0000313" key="2">
    <source>
        <dbReference type="Proteomes" id="UP000290433"/>
    </source>
</evidence>
<name>A0A444W147_9FLAO</name>
<protein>
    <submittedName>
        <fullName evidence="1">Uncharacterized protein</fullName>
    </submittedName>
</protein>
<dbReference type="AlphaFoldDB" id="A0A444W147"/>
<proteinExistence type="predicted"/>
<dbReference type="Proteomes" id="UP000290433">
    <property type="component" value="Unassembled WGS sequence"/>
</dbReference>
<sequence length="104" mass="11990">METAEIEKVKYLKKQSAQYLNILKSANKGYYAELKVLNYSELGCVITNMLKLCILALENDNYKKPLIDVGLVLEQALQLFPTDEMELLDIINEMRTKELCDEVK</sequence>